<accession>A0A8S4N8N5</accession>
<feature type="domain" description="C-type lectin" evidence="1">
    <location>
        <begin position="8"/>
        <end position="105"/>
    </location>
</feature>
<dbReference type="EMBL" id="CAIIXF020000002">
    <property type="protein sequence ID" value="CAH1776759.1"/>
    <property type="molecule type" value="Genomic_DNA"/>
</dbReference>
<feature type="non-terminal residue" evidence="2">
    <location>
        <position position="335"/>
    </location>
</feature>
<evidence type="ECO:0000259" key="1">
    <source>
        <dbReference type="PROSITE" id="PS50041"/>
    </source>
</evidence>
<dbReference type="PANTHER" id="PTHR22803">
    <property type="entry name" value="MANNOSE, PHOSPHOLIPASE, LECTIN RECEPTOR RELATED"/>
    <property type="match status" value="1"/>
</dbReference>
<comment type="caution">
    <text evidence="2">The sequence shown here is derived from an EMBL/GenBank/DDBJ whole genome shotgun (WGS) entry which is preliminary data.</text>
</comment>
<dbReference type="Gene3D" id="3.10.100.10">
    <property type="entry name" value="Mannose-Binding Protein A, subunit A"/>
    <property type="match status" value="1"/>
</dbReference>
<evidence type="ECO:0000313" key="3">
    <source>
        <dbReference type="Proteomes" id="UP000749559"/>
    </source>
</evidence>
<dbReference type="AlphaFoldDB" id="A0A8S4N8N5"/>
<dbReference type="InterPro" id="IPR016186">
    <property type="entry name" value="C-type_lectin-like/link_sf"/>
</dbReference>
<dbReference type="InterPro" id="IPR050111">
    <property type="entry name" value="C-type_lectin/snaclec_domain"/>
</dbReference>
<dbReference type="OrthoDB" id="6040466at2759"/>
<gene>
    <name evidence="2" type="ORF">OFUS_LOCUS3904</name>
</gene>
<proteinExistence type="predicted"/>
<sequence>CPSGWVEYGAFCYEFNNRIWSEQKTFVEARDDCLQKNADLVSISTEDEQTFIFGNIQGTSNFWIGFVGDGGSASMTFFSWVDNSAVTYTNWELALLAGCTSDDDCSHEPFKKKCRVQPNSAGVRVCGDPHIRQTIKNSERPLCYDFVGQPGKTYLFIKDKDFEITSRFMDSNSTNADSKLVEYINLVNIKKGPVVMTFDPDTITIAVEGKPIEKIRWAMGKIALPGMWMTTGKKRANVFLDDGNTTVNIIRKGASPGHTFLNFGLLENVMSTEANGILGDLRNKVVYTPRAYGKSGTIRWAGVSFPVHDDGTTCLKMDPFYELKFNTLLQIFQVD</sequence>
<protein>
    <recommendedName>
        <fullName evidence="1">C-type lectin domain-containing protein</fullName>
    </recommendedName>
</protein>
<dbReference type="SUPFAM" id="SSF56436">
    <property type="entry name" value="C-type lectin-like"/>
    <property type="match status" value="1"/>
</dbReference>
<dbReference type="PROSITE" id="PS50041">
    <property type="entry name" value="C_TYPE_LECTIN_2"/>
    <property type="match status" value="1"/>
</dbReference>
<name>A0A8S4N8N5_OWEFU</name>
<dbReference type="InterPro" id="IPR001304">
    <property type="entry name" value="C-type_lectin-like"/>
</dbReference>
<dbReference type="InterPro" id="IPR016187">
    <property type="entry name" value="CTDL_fold"/>
</dbReference>
<dbReference type="Pfam" id="PF00059">
    <property type="entry name" value="Lectin_C"/>
    <property type="match status" value="1"/>
</dbReference>
<keyword evidence="3" id="KW-1185">Reference proteome</keyword>
<evidence type="ECO:0000313" key="2">
    <source>
        <dbReference type="EMBL" id="CAH1776759.1"/>
    </source>
</evidence>
<reference evidence="2" key="1">
    <citation type="submission" date="2022-03" db="EMBL/GenBank/DDBJ databases">
        <authorList>
            <person name="Martin C."/>
        </authorList>
    </citation>
    <scope>NUCLEOTIDE SEQUENCE</scope>
</reference>
<dbReference type="SMART" id="SM00034">
    <property type="entry name" value="CLECT"/>
    <property type="match status" value="1"/>
</dbReference>
<dbReference type="Proteomes" id="UP000749559">
    <property type="component" value="Unassembled WGS sequence"/>
</dbReference>
<organism evidence="2 3">
    <name type="scientific">Owenia fusiformis</name>
    <name type="common">Polychaete worm</name>
    <dbReference type="NCBI Taxonomy" id="6347"/>
    <lineage>
        <taxon>Eukaryota</taxon>
        <taxon>Metazoa</taxon>
        <taxon>Spiralia</taxon>
        <taxon>Lophotrochozoa</taxon>
        <taxon>Annelida</taxon>
        <taxon>Polychaeta</taxon>
        <taxon>Sedentaria</taxon>
        <taxon>Canalipalpata</taxon>
        <taxon>Sabellida</taxon>
        <taxon>Oweniida</taxon>
        <taxon>Oweniidae</taxon>
        <taxon>Owenia</taxon>
    </lineage>
</organism>